<keyword evidence="2" id="KW-1185">Reference proteome</keyword>
<comment type="caution">
    <text evidence="1">The sequence shown here is derived from an EMBL/GenBank/DDBJ whole genome shotgun (WGS) entry which is preliminary data.</text>
</comment>
<gene>
    <name evidence="1" type="ORF">H7B67_29520</name>
</gene>
<reference evidence="1 2" key="1">
    <citation type="submission" date="2020-08" db="EMBL/GenBank/DDBJ databases">
        <title>Cohnella phylogeny.</title>
        <authorList>
            <person name="Dunlap C."/>
        </authorList>
    </citation>
    <scope>NUCLEOTIDE SEQUENCE [LARGE SCALE GENOMIC DNA]</scope>
    <source>
        <strain evidence="1 2">DSM 25241</strain>
    </source>
</reference>
<proteinExistence type="predicted"/>
<accession>A0A841T8A4</accession>
<evidence type="ECO:0000313" key="1">
    <source>
        <dbReference type="EMBL" id="MBB6638290.1"/>
    </source>
</evidence>
<protein>
    <submittedName>
        <fullName evidence="1">Uncharacterized protein</fullName>
    </submittedName>
</protein>
<organism evidence="1 2">
    <name type="scientific">Cohnella thailandensis</name>
    <dbReference type="NCBI Taxonomy" id="557557"/>
    <lineage>
        <taxon>Bacteria</taxon>
        <taxon>Bacillati</taxon>
        <taxon>Bacillota</taxon>
        <taxon>Bacilli</taxon>
        <taxon>Bacillales</taxon>
        <taxon>Paenibacillaceae</taxon>
        <taxon>Cohnella</taxon>
    </lineage>
</organism>
<name>A0A841T8A4_9BACL</name>
<evidence type="ECO:0000313" key="2">
    <source>
        <dbReference type="Proteomes" id="UP000535838"/>
    </source>
</evidence>
<sequence length="136" mass="16050">MDYSHLQEWFEKERELNEFEIEILTLLLSKPFKGRNILKEQIVKTKVNGRCKCGCLSINLTVPHDINKFPHHIRVPVEINVKERNEPVMILLHVVDGYINELEILRADSEPIIEKLDITNYELIIRRELEEESNST</sequence>
<dbReference type="EMBL" id="JACJVQ010000032">
    <property type="protein sequence ID" value="MBB6638290.1"/>
    <property type="molecule type" value="Genomic_DNA"/>
</dbReference>
<dbReference type="RefSeq" id="WP_185123497.1">
    <property type="nucleotide sequence ID" value="NZ_JACJVQ010000032.1"/>
</dbReference>
<dbReference type="AlphaFoldDB" id="A0A841T8A4"/>
<dbReference type="Proteomes" id="UP000535838">
    <property type="component" value="Unassembled WGS sequence"/>
</dbReference>